<keyword evidence="7" id="KW-1185">Reference proteome</keyword>
<dbReference type="Proteomes" id="UP000315215">
    <property type="component" value="Chromosome"/>
</dbReference>
<feature type="domain" description="NlpC/P60" evidence="5">
    <location>
        <begin position="3"/>
        <end position="64"/>
    </location>
</feature>
<dbReference type="GO" id="GO:0008234">
    <property type="term" value="F:cysteine-type peptidase activity"/>
    <property type="evidence" value="ECO:0007669"/>
    <property type="project" value="UniProtKB-KW"/>
</dbReference>
<dbReference type="EMBL" id="CP041666">
    <property type="protein sequence ID" value="QDP41633.1"/>
    <property type="molecule type" value="Genomic_DNA"/>
</dbReference>
<keyword evidence="3" id="KW-0378">Hydrolase</keyword>
<organism evidence="6 7">
    <name type="scientific">Radiobacillus deserti</name>
    <dbReference type="NCBI Taxonomy" id="2594883"/>
    <lineage>
        <taxon>Bacteria</taxon>
        <taxon>Bacillati</taxon>
        <taxon>Bacillota</taxon>
        <taxon>Bacilli</taxon>
        <taxon>Bacillales</taxon>
        <taxon>Bacillaceae</taxon>
        <taxon>Radiobacillus</taxon>
    </lineage>
</organism>
<proteinExistence type="inferred from homology"/>
<name>A0A516KJQ5_9BACI</name>
<evidence type="ECO:0000256" key="2">
    <source>
        <dbReference type="ARBA" id="ARBA00022670"/>
    </source>
</evidence>
<protein>
    <submittedName>
        <fullName evidence="6">NlpC/P60 family protein</fullName>
    </submittedName>
</protein>
<evidence type="ECO:0000256" key="4">
    <source>
        <dbReference type="ARBA" id="ARBA00022807"/>
    </source>
</evidence>
<dbReference type="InterPro" id="IPR038765">
    <property type="entry name" value="Papain-like_cys_pep_sf"/>
</dbReference>
<dbReference type="AlphaFoldDB" id="A0A516KJQ5"/>
<dbReference type="InterPro" id="IPR000064">
    <property type="entry name" value="NLP_P60_dom"/>
</dbReference>
<keyword evidence="4" id="KW-0788">Thiol protease</keyword>
<dbReference type="SUPFAM" id="SSF54001">
    <property type="entry name" value="Cysteine proteinases"/>
    <property type="match status" value="1"/>
</dbReference>
<dbReference type="OrthoDB" id="9813368at2"/>
<gene>
    <name evidence="6" type="ORF">FN924_16525</name>
</gene>
<dbReference type="Gene3D" id="3.90.1720.10">
    <property type="entry name" value="endopeptidase domain like (from Nostoc punctiforme)"/>
    <property type="match status" value="1"/>
</dbReference>
<dbReference type="KEGG" id="aqt:FN924_16525"/>
<dbReference type="GO" id="GO:0006508">
    <property type="term" value="P:proteolysis"/>
    <property type="evidence" value="ECO:0007669"/>
    <property type="project" value="UniProtKB-KW"/>
</dbReference>
<evidence type="ECO:0000313" key="7">
    <source>
        <dbReference type="Proteomes" id="UP000315215"/>
    </source>
</evidence>
<keyword evidence="2" id="KW-0645">Protease</keyword>
<sequence length="64" mass="7312">MTHDRAELGDLLLYVHNQGKGRIHHVGVHLGGNRMIHVPKIGKHIEIIPLEGTIYEEELVTIRR</sequence>
<evidence type="ECO:0000256" key="3">
    <source>
        <dbReference type="ARBA" id="ARBA00022801"/>
    </source>
</evidence>
<comment type="similarity">
    <text evidence="1">Belongs to the peptidase C40 family.</text>
</comment>
<evidence type="ECO:0000259" key="5">
    <source>
        <dbReference type="Pfam" id="PF00877"/>
    </source>
</evidence>
<dbReference type="RefSeq" id="WP_143896370.1">
    <property type="nucleotide sequence ID" value="NZ_CP041666.1"/>
</dbReference>
<evidence type="ECO:0000256" key="1">
    <source>
        <dbReference type="ARBA" id="ARBA00007074"/>
    </source>
</evidence>
<dbReference type="Pfam" id="PF00877">
    <property type="entry name" value="NLPC_P60"/>
    <property type="match status" value="1"/>
</dbReference>
<evidence type="ECO:0000313" key="6">
    <source>
        <dbReference type="EMBL" id="QDP41633.1"/>
    </source>
</evidence>
<accession>A0A516KJQ5</accession>
<reference evidence="6 7" key="1">
    <citation type="submission" date="2019-07" db="EMBL/GenBank/DDBJ databases">
        <authorList>
            <person name="Li J."/>
        </authorList>
    </citation>
    <scope>NUCLEOTIDE SEQUENCE [LARGE SCALE GENOMIC DNA]</scope>
    <source>
        <strain evidence="6 7">TKL69</strain>
    </source>
</reference>